<dbReference type="InterPro" id="IPR029063">
    <property type="entry name" value="SAM-dependent_MTases_sf"/>
</dbReference>
<dbReference type="RefSeq" id="WP_136564129.1">
    <property type="nucleotide sequence ID" value="NZ_BAABLS010000006.1"/>
</dbReference>
<name>A0A4S8N0Y5_9ACTN</name>
<dbReference type="InterPro" id="IPR003333">
    <property type="entry name" value="CMAS"/>
</dbReference>
<accession>A0A4S8N0Y5</accession>
<keyword evidence="4" id="KW-0949">S-adenosyl-L-methionine</keyword>
<gene>
    <name evidence="7" type="ORF">E9934_17170</name>
</gene>
<dbReference type="PANTHER" id="PTHR43667:SF2">
    <property type="entry name" value="FATTY ACID C-METHYL TRANSFERASE"/>
    <property type="match status" value="1"/>
</dbReference>
<dbReference type="Proteomes" id="UP000307087">
    <property type="component" value="Unassembled WGS sequence"/>
</dbReference>
<comment type="caution">
    <text evidence="7">The sequence shown here is derived from an EMBL/GenBank/DDBJ whole genome shotgun (WGS) entry which is preliminary data.</text>
</comment>
<dbReference type="GO" id="GO:0032259">
    <property type="term" value="P:methylation"/>
    <property type="evidence" value="ECO:0007669"/>
    <property type="project" value="UniProtKB-KW"/>
</dbReference>
<dbReference type="InterPro" id="IPR050723">
    <property type="entry name" value="CFA/CMAS"/>
</dbReference>
<evidence type="ECO:0000313" key="8">
    <source>
        <dbReference type="Proteomes" id="UP000307087"/>
    </source>
</evidence>
<dbReference type="AlphaFoldDB" id="A0A4S8N0Y5"/>
<dbReference type="SUPFAM" id="SSF53335">
    <property type="entry name" value="S-adenosyl-L-methionine-dependent methyltransferases"/>
    <property type="match status" value="1"/>
</dbReference>
<keyword evidence="5" id="KW-0443">Lipid metabolism</keyword>
<keyword evidence="8" id="KW-1185">Reference proteome</keyword>
<proteinExistence type="inferred from homology"/>
<dbReference type="PIRSF" id="PIRSF003085">
    <property type="entry name" value="CMAS"/>
    <property type="match status" value="1"/>
</dbReference>
<sequence length="430" mass="47359">MTLTAEPQPRANLWPGLDQAPTAGIAARIAERLFRSAIARLDVTVRLEHPDGRTETLGRGGPGIVVERPAELFARLGKDQLIGFGEAYLTGAWSEEGDPSDGGLGAFLTVLAAEISTLVPRPLQRLRAMVVTKMPRTHRGSRAHAQDNIAHHYDLSNGLFEAFLDPTLSYSSALFEDLATAQTEDFAAAQHRKIDRLLDQAGVTSGTRVLEIGTGWGELAVRAAARGATVRTITLSVEQQQLARERIAAAGYADRVQVDLCDYRALLDEPAQAYDAVVSVEMIEAVGAAYWPTYFRTLDHVLAPGGRVAIQAITMPHDRMLATRSTHTFITRYIFPGGALPSVRAIEETIAQHTSLQVVDDLAIGAHYAATLRRWDQAFLAARDRVAALGFDETFVRMWHFYLDYCRAGFAADYINVRQLTFERTDRETR</sequence>
<organism evidence="7 8">
    <name type="scientific">Nocardioides caeni</name>
    <dbReference type="NCBI Taxonomy" id="574700"/>
    <lineage>
        <taxon>Bacteria</taxon>
        <taxon>Bacillati</taxon>
        <taxon>Actinomycetota</taxon>
        <taxon>Actinomycetes</taxon>
        <taxon>Propionibacteriales</taxon>
        <taxon>Nocardioidaceae</taxon>
        <taxon>Nocardioides</taxon>
    </lineage>
</organism>
<dbReference type="CDD" id="cd02440">
    <property type="entry name" value="AdoMet_MTases"/>
    <property type="match status" value="1"/>
</dbReference>
<evidence type="ECO:0000256" key="1">
    <source>
        <dbReference type="ARBA" id="ARBA00010815"/>
    </source>
</evidence>
<dbReference type="OrthoDB" id="9782855at2"/>
<dbReference type="Pfam" id="PF02353">
    <property type="entry name" value="CMAS"/>
    <property type="match status" value="1"/>
</dbReference>
<evidence type="ECO:0000256" key="2">
    <source>
        <dbReference type="ARBA" id="ARBA00022603"/>
    </source>
</evidence>
<reference evidence="7 8" key="1">
    <citation type="journal article" date="2009" name="Int. J. Syst. Evol. Microbiol.">
        <title>Nocardioides caeni sp. nov., isolated from wastewater.</title>
        <authorList>
            <person name="Yoon J.H."/>
            <person name="Kang S.J."/>
            <person name="Park S."/>
            <person name="Kim W."/>
            <person name="Oh T.K."/>
        </authorList>
    </citation>
    <scope>NUCLEOTIDE SEQUENCE [LARGE SCALE GENOMIC DNA]</scope>
    <source>
        <strain evidence="7 8">DSM 23134</strain>
    </source>
</reference>
<comment type="similarity">
    <text evidence="1">Belongs to the CFA/CMAS family.</text>
</comment>
<evidence type="ECO:0000256" key="4">
    <source>
        <dbReference type="ARBA" id="ARBA00022691"/>
    </source>
</evidence>
<dbReference type="GO" id="GO:0008168">
    <property type="term" value="F:methyltransferase activity"/>
    <property type="evidence" value="ECO:0007669"/>
    <property type="project" value="UniProtKB-KW"/>
</dbReference>
<evidence type="ECO:0000256" key="6">
    <source>
        <dbReference type="PIRSR" id="PIRSR003085-1"/>
    </source>
</evidence>
<dbReference type="GO" id="GO:0008610">
    <property type="term" value="P:lipid biosynthetic process"/>
    <property type="evidence" value="ECO:0007669"/>
    <property type="project" value="InterPro"/>
</dbReference>
<protein>
    <submittedName>
        <fullName evidence="7">Methyltransferase domain-containing protein</fullName>
    </submittedName>
</protein>
<keyword evidence="2 7" id="KW-0489">Methyltransferase</keyword>
<feature type="active site" evidence="6">
    <location>
        <position position="406"/>
    </location>
</feature>
<evidence type="ECO:0000256" key="3">
    <source>
        <dbReference type="ARBA" id="ARBA00022679"/>
    </source>
</evidence>
<evidence type="ECO:0000256" key="5">
    <source>
        <dbReference type="ARBA" id="ARBA00023098"/>
    </source>
</evidence>
<keyword evidence="3 7" id="KW-0808">Transferase</keyword>
<dbReference type="EMBL" id="STGW01000016">
    <property type="protein sequence ID" value="THV09162.1"/>
    <property type="molecule type" value="Genomic_DNA"/>
</dbReference>
<dbReference type="Gene3D" id="3.40.50.150">
    <property type="entry name" value="Vaccinia Virus protein VP39"/>
    <property type="match status" value="1"/>
</dbReference>
<dbReference type="PANTHER" id="PTHR43667">
    <property type="entry name" value="CYCLOPROPANE-FATTY-ACYL-PHOSPHOLIPID SYNTHASE"/>
    <property type="match status" value="1"/>
</dbReference>
<evidence type="ECO:0000313" key="7">
    <source>
        <dbReference type="EMBL" id="THV09162.1"/>
    </source>
</evidence>